<proteinExistence type="predicted"/>
<dbReference type="Gene3D" id="2.160.20.120">
    <property type="match status" value="1"/>
</dbReference>
<evidence type="ECO:0000259" key="1">
    <source>
        <dbReference type="Pfam" id="PF10988"/>
    </source>
</evidence>
<keyword evidence="3" id="KW-1185">Reference proteome</keyword>
<accession>A0ABV8AJB0</accession>
<organism evidence="2 3">
    <name type="scientific">Winogradskyella maritima</name>
    <dbReference type="NCBI Taxonomy" id="1517766"/>
    <lineage>
        <taxon>Bacteria</taxon>
        <taxon>Pseudomonadati</taxon>
        <taxon>Bacteroidota</taxon>
        <taxon>Flavobacteriia</taxon>
        <taxon>Flavobacteriales</taxon>
        <taxon>Flavobacteriaceae</taxon>
        <taxon>Winogradskyella</taxon>
    </lineage>
</organism>
<dbReference type="InterPro" id="IPR021255">
    <property type="entry name" value="DUF2807"/>
</dbReference>
<dbReference type="RefSeq" id="WP_386101917.1">
    <property type="nucleotide sequence ID" value="NZ_JBHSAT010000022.1"/>
</dbReference>
<evidence type="ECO:0000313" key="2">
    <source>
        <dbReference type="EMBL" id="MFC3878147.1"/>
    </source>
</evidence>
<comment type="caution">
    <text evidence="2">The sequence shown here is derived from an EMBL/GenBank/DDBJ whole genome shotgun (WGS) entry which is preliminary data.</text>
</comment>
<feature type="domain" description="Putative auto-transporter adhesin head GIN" evidence="1">
    <location>
        <begin position="40"/>
        <end position="232"/>
    </location>
</feature>
<reference evidence="3" key="1">
    <citation type="journal article" date="2019" name="Int. J. Syst. Evol. Microbiol.">
        <title>The Global Catalogue of Microorganisms (GCM) 10K type strain sequencing project: providing services to taxonomists for standard genome sequencing and annotation.</title>
        <authorList>
            <consortium name="The Broad Institute Genomics Platform"/>
            <consortium name="The Broad Institute Genome Sequencing Center for Infectious Disease"/>
            <person name="Wu L."/>
            <person name="Ma J."/>
        </authorList>
    </citation>
    <scope>NUCLEOTIDE SEQUENCE [LARGE SCALE GENOMIC DNA]</scope>
    <source>
        <strain evidence="3">CECT 8979</strain>
    </source>
</reference>
<dbReference type="EMBL" id="JBHSAT010000022">
    <property type="protein sequence ID" value="MFC3878147.1"/>
    <property type="molecule type" value="Genomic_DNA"/>
</dbReference>
<dbReference type="Proteomes" id="UP001595812">
    <property type="component" value="Unassembled WGS sequence"/>
</dbReference>
<sequence>MKQLKLLWICIFILNCSSKKSLDCLQTAGDIIQVSYELEDFSKITVFERTQLIISEGPKSVVLESGENLNNDISVTVANGELIIENGNACNLVRDYGITKIYVSTPTLTEIRNSSGLAVQSEGALGFPNLTLRSEDLEEEDAFHTNGDFILDLDVANLTIIQNNLSNFFLTGNVTNLNLDFIFGDARFEGRELTVQNAEIYHRGTNNIYLNAQQSVVGQLLSTGNLILTNTPPIIDVEVLYTGQLIIED</sequence>
<gene>
    <name evidence="2" type="ORF">ACFOSX_12985</name>
</gene>
<name>A0ABV8AJB0_9FLAO</name>
<evidence type="ECO:0000313" key="3">
    <source>
        <dbReference type="Proteomes" id="UP001595812"/>
    </source>
</evidence>
<protein>
    <submittedName>
        <fullName evidence="2">Head GIN domain-containing protein</fullName>
    </submittedName>
</protein>
<dbReference type="Pfam" id="PF10988">
    <property type="entry name" value="DUF2807"/>
    <property type="match status" value="1"/>
</dbReference>